<evidence type="ECO:0000313" key="1">
    <source>
        <dbReference type="Proteomes" id="UP000085678"/>
    </source>
</evidence>
<proteinExistence type="predicted"/>
<dbReference type="GeneID" id="112042639"/>
<keyword evidence="1" id="KW-1185">Reference proteome</keyword>
<dbReference type="RefSeq" id="XP_023933257.1">
    <property type="nucleotide sequence ID" value="XM_024077489.1"/>
</dbReference>
<dbReference type="Proteomes" id="UP000085678">
    <property type="component" value="Unplaced"/>
</dbReference>
<dbReference type="InParanoid" id="A0A2R2MTA9"/>
<dbReference type="OrthoDB" id="7146333at2759"/>
<gene>
    <name evidence="2" type="primary">LOC112042639</name>
</gene>
<sequence>MANHNQQYSQKNNIKVLNWPEKPKENLKRDLCRVSKEKVNVDISPTSILGIHRIPGYIGGARPVIAKFVNTEEKQLSSIDKCLKANGTLFYSDADIDADWTHYIYLYVENGVLKVNANLFIQVE</sequence>
<reference evidence="2" key="1">
    <citation type="submission" date="2025-08" db="UniProtKB">
        <authorList>
            <consortium name="RefSeq"/>
        </authorList>
    </citation>
    <scope>IDENTIFICATION</scope>
    <source>
        <tissue evidence="2">Gonads</tissue>
    </source>
</reference>
<organism evidence="1 2">
    <name type="scientific">Lingula anatina</name>
    <name type="common">Brachiopod</name>
    <name type="synonym">Lingula unguis</name>
    <dbReference type="NCBI Taxonomy" id="7574"/>
    <lineage>
        <taxon>Eukaryota</taxon>
        <taxon>Metazoa</taxon>
        <taxon>Spiralia</taxon>
        <taxon>Lophotrochozoa</taxon>
        <taxon>Brachiopoda</taxon>
        <taxon>Linguliformea</taxon>
        <taxon>Lingulata</taxon>
        <taxon>Lingulida</taxon>
        <taxon>Linguloidea</taxon>
        <taxon>Lingulidae</taxon>
        <taxon>Lingula</taxon>
    </lineage>
</organism>
<evidence type="ECO:0000313" key="2">
    <source>
        <dbReference type="RefSeq" id="XP_023933257.1"/>
    </source>
</evidence>
<name>A0A2R2MTA9_LINAN</name>
<dbReference type="KEGG" id="lak:112042639"/>
<accession>A0A2R2MTA9</accession>
<dbReference type="AlphaFoldDB" id="A0A2R2MTA9"/>
<protein>
    <submittedName>
        <fullName evidence="2">Uncharacterized protein LOC112042639</fullName>
    </submittedName>
</protein>